<keyword evidence="3" id="KW-1185">Reference proteome</keyword>
<dbReference type="EMBL" id="BGPR01079654">
    <property type="protein sequence ID" value="GBL75444.1"/>
    <property type="molecule type" value="Genomic_DNA"/>
</dbReference>
<proteinExistence type="predicted"/>
<feature type="non-terminal residue" evidence="1">
    <location>
        <position position="32"/>
    </location>
</feature>
<dbReference type="EMBL" id="BGPR01079657">
    <property type="protein sequence ID" value="GBL75457.1"/>
    <property type="molecule type" value="Genomic_DNA"/>
</dbReference>
<comment type="caution">
    <text evidence="1">The sequence shown here is derived from an EMBL/GenBank/DDBJ whole genome shotgun (WGS) entry which is preliminary data.</text>
</comment>
<evidence type="ECO:0000313" key="3">
    <source>
        <dbReference type="Proteomes" id="UP000499080"/>
    </source>
</evidence>
<accession>A0A4Y2A950</accession>
<sequence>MITGTCVDRLRSPLECERLWDQTLECCPQCEL</sequence>
<dbReference type="Proteomes" id="UP000499080">
    <property type="component" value="Unassembled WGS sequence"/>
</dbReference>
<name>A0A4Y2A950_ARAVE</name>
<protein>
    <submittedName>
        <fullName evidence="1">Uncharacterized protein</fullName>
    </submittedName>
</protein>
<gene>
    <name evidence="1" type="ORF">AVEN_21582_1</name>
    <name evidence="2" type="ORF">AVEN_39654_1</name>
</gene>
<evidence type="ECO:0000313" key="2">
    <source>
        <dbReference type="EMBL" id="GBL75457.1"/>
    </source>
</evidence>
<organism evidence="1 3">
    <name type="scientific">Araneus ventricosus</name>
    <name type="common">Orbweaver spider</name>
    <name type="synonym">Epeira ventricosa</name>
    <dbReference type="NCBI Taxonomy" id="182803"/>
    <lineage>
        <taxon>Eukaryota</taxon>
        <taxon>Metazoa</taxon>
        <taxon>Ecdysozoa</taxon>
        <taxon>Arthropoda</taxon>
        <taxon>Chelicerata</taxon>
        <taxon>Arachnida</taxon>
        <taxon>Araneae</taxon>
        <taxon>Araneomorphae</taxon>
        <taxon>Entelegynae</taxon>
        <taxon>Araneoidea</taxon>
        <taxon>Araneidae</taxon>
        <taxon>Araneus</taxon>
    </lineage>
</organism>
<evidence type="ECO:0000313" key="1">
    <source>
        <dbReference type="EMBL" id="GBL75444.1"/>
    </source>
</evidence>
<reference evidence="1 3" key="1">
    <citation type="journal article" date="2019" name="Sci. Rep.">
        <title>Orb-weaving spider Araneus ventricosus genome elucidates the spidroin gene catalogue.</title>
        <authorList>
            <person name="Kono N."/>
            <person name="Nakamura H."/>
            <person name="Ohtoshi R."/>
            <person name="Moran D.A.P."/>
            <person name="Shinohara A."/>
            <person name="Yoshida Y."/>
            <person name="Fujiwara M."/>
            <person name="Mori M."/>
            <person name="Tomita M."/>
            <person name="Arakawa K."/>
        </authorList>
    </citation>
    <scope>NUCLEOTIDE SEQUENCE [LARGE SCALE GENOMIC DNA]</scope>
</reference>
<dbReference type="AlphaFoldDB" id="A0A4Y2A950"/>